<proteinExistence type="predicted"/>
<dbReference type="Pfam" id="PF02643">
    <property type="entry name" value="DUF192"/>
    <property type="match status" value="1"/>
</dbReference>
<feature type="chain" id="PRO_5012539725" description="DUF192 domain-containing protein" evidence="1">
    <location>
        <begin position="30"/>
        <end position="168"/>
    </location>
</feature>
<evidence type="ECO:0000313" key="2">
    <source>
        <dbReference type="EMBL" id="PCD01890.1"/>
    </source>
</evidence>
<dbReference type="EMBL" id="NWMW01000002">
    <property type="protein sequence ID" value="PCD01890.1"/>
    <property type="molecule type" value="Genomic_DNA"/>
</dbReference>
<dbReference type="Gene3D" id="2.60.120.1140">
    <property type="entry name" value="Protein of unknown function DUF192"/>
    <property type="match status" value="1"/>
</dbReference>
<evidence type="ECO:0008006" key="4">
    <source>
        <dbReference type="Google" id="ProtNLM"/>
    </source>
</evidence>
<accession>A0A2A4B1E6</accession>
<organism evidence="2 3">
    <name type="scientific">Sphingomonas spermidinifaciens</name>
    <dbReference type="NCBI Taxonomy" id="1141889"/>
    <lineage>
        <taxon>Bacteria</taxon>
        <taxon>Pseudomonadati</taxon>
        <taxon>Pseudomonadota</taxon>
        <taxon>Alphaproteobacteria</taxon>
        <taxon>Sphingomonadales</taxon>
        <taxon>Sphingomonadaceae</taxon>
        <taxon>Sphingomonas</taxon>
    </lineage>
</organism>
<dbReference type="PANTHER" id="PTHR37953">
    <property type="entry name" value="UPF0127 PROTEIN MJ1496"/>
    <property type="match status" value="1"/>
</dbReference>
<comment type="caution">
    <text evidence="2">The sequence shown here is derived from an EMBL/GenBank/DDBJ whole genome shotgun (WGS) entry which is preliminary data.</text>
</comment>
<dbReference type="Proteomes" id="UP000218366">
    <property type="component" value="Unassembled WGS sequence"/>
</dbReference>
<gene>
    <name evidence="2" type="ORF">COC42_10290</name>
</gene>
<dbReference type="PANTHER" id="PTHR37953:SF1">
    <property type="entry name" value="UPF0127 PROTEIN MJ1496"/>
    <property type="match status" value="1"/>
</dbReference>
<protein>
    <recommendedName>
        <fullName evidence="4">DUF192 domain-containing protein</fullName>
    </recommendedName>
</protein>
<feature type="signal peptide" evidence="1">
    <location>
        <begin position="1"/>
        <end position="29"/>
    </location>
</feature>
<dbReference type="OrthoDB" id="9808290at2"/>
<keyword evidence="1" id="KW-0732">Signal</keyword>
<dbReference type="InterPro" id="IPR003795">
    <property type="entry name" value="DUF192"/>
</dbReference>
<name>A0A2A4B1E6_9SPHN</name>
<keyword evidence="3" id="KW-1185">Reference proteome</keyword>
<dbReference type="InterPro" id="IPR038695">
    <property type="entry name" value="Saro_0823-like_sf"/>
</dbReference>
<evidence type="ECO:0000313" key="3">
    <source>
        <dbReference type="Proteomes" id="UP000218366"/>
    </source>
</evidence>
<dbReference type="AlphaFoldDB" id="A0A2A4B1E6"/>
<sequence length="168" mass="17533">MIARMLTRTLFLALAAGLFPLTACTGGGAAPLSAEEQAKGIVPVTVTTKSGSHVFKAEPAKTPAEQQRGLMFRTDLTDTSAMLFWPYPAEGGGPREASFWMKDTPTALDLIFIRPDGTIARIGRGEPFDETPVVSGEPVGAVLEVKAGVAAMTGMAEGDKVSWPGGPA</sequence>
<evidence type="ECO:0000256" key="1">
    <source>
        <dbReference type="SAM" id="SignalP"/>
    </source>
</evidence>
<reference evidence="2 3" key="1">
    <citation type="submission" date="2017-09" db="EMBL/GenBank/DDBJ databases">
        <title>Sphingomonas spermidinifaciens 9NM-10, whole genome shotgun sequence.</title>
        <authorList>
            <person name="Feng G."/>
            <person name="Zhu H."/>
        </authorList>
    </citation>
    <scope>NUCLEOTIDE SEQUENCE [LARGE SCALE GENOMIC DNA]</scope>
    <source>
        <strain evidence="2 3">9NM-10</strain>
    </source>
</reference>